<feature type="compositionally biased region" description="Polar residues" evidence="1">
    <location>
        <begin position="26"/>
        <end position="41"/>
    </location>
</feature>
<protein>
    <submittedName>
        <fullName evidence="2">Uncharacterized protein</fullName>
    </submittedName>
</protein>
<feature type="non-terminal residue" evidence="2">
    <location>
        <position position="492"/>
    </location>
</feature>
<dbReference type="InterPro" id="IPR032675">
    <property type="entry name" value="LRR_dom_sf"/>
</dbReference>
<reference evidence="2" key="1">
    <citation type="journal article" date="2021" name="J Fungi (Basel)">
        <title>Virulence traits and population genomics of the black yeast Aureobasidium melanogenum.</title>
        <authorList>
            <person name="Cernosa A."/>
            <person name="Sun X."/>
            <person name="Gostincar C."/>
            <person name="Fang C."/>
            <person name="Gunde-Cimerman N."/>
            <person name="Song Z."/>
        </authorList>
    </citation>
    <scope>NUCLEOTIDE SEQUENCE</scope>
    <source>
        <strain evidence="2">EXF-8016</strain>
    </source>
</reference>
<dbReference type="Proteomes" id="UP000767238">
    <property type="component" value="Unassembled WGS sequence"/>
</dbReference>
<dbReference type="Gene3D" id="3.80.10.10">
    <property type="entry name" value="Ribonuclease Inhibitor"/>
    <property type="match status" value="1"/>
</dbReference>
<organism evidence="2 3">
    <name type="scientific">Aureobasidium melanogenum</name>
    <name type="common">Aureobasidium pullulans var. melanogenum</name>
    <dbReference type="NCBI Taxonomy" id="46634"/>
    <lineage>
        <taxon>Eukaryota</taxon>
        <taxon>Fungi</taxon>
        <taxon>Dikarya</taxon>
        <taxon>Ascomycota</taxon>
        <taxon>Pezizomycotina</taxon>
        <taxon>Dothideomycetes</taxon>
        <taxon>Dothideomycetidae</taxon>
        <taxon>Dothideales</taxon>
        <taxon>Saccotheciaceae</taxon>
        <taxon>Aureobasidium</taxon>
    </lineage>
</organism>
<comment type="caution">
    <text evidence="2">The sequence shown here is derived from an EMBL/GenBank/DDBJ whole genome shotgun (WGS) entry which is preliminary data.</text>
</comment>
<dbReference type="AlphaFoldDB" id="A0A9P8K3M8"/>
<accession>A0A9P8K3M8</accession>
<reference evidence="2" key="2">
    <citation type="submission" date="2021-08" db="EMBL/GenBank/DDBJ databases">
        <authorList>
            <person name="Gostincar C."/>
            <person name="Sun X."/>
            <person name="Song Z."/>
            <person name="Gunde-Cimerman N."/>
        </authorList>
    </citation>
    <scope>NUCLEOTIDE SEQUENCE</scope>
    <source>
        <strain evidence="2">EXF-8016</strain>
    </source>
</reference>
<feature type="region of interest" description="Disordered" evidence="1">
    <location>
        <begin position="1"/>
        <end position="58"/>
    </location>
</feature>
<evidence type="ECO:0000313" key="3">
    <source>
        <dbReference type="Proteomes" id="UP000767238"/>
    </source>
</evidence>
<proteinExistence type="predicted"/>
<name>A0A9P8K3M8_AURME</name>
<dbReference type="OrthoDB" id="3893366at2759"/>
<evidence type="ECO:0000313" key="2">
    <source>
        <dbReference type="EMBL" id="KAH0214051.1"/>
    </source>
</evidence>
<evidence type="ECO:0000256" key="1">
    <source>
        <dbReference type="SAM" id="MobiDB-lite"/>
    </source>
</evidence>
<gene>
    <name evidence="2" type="ORF">KCV03_g8614</name>
</gene>
<dbReference type="SUPFAM" id="SSF52047">
    <property type="entry name" value="RNI-like"/>
    <property type="match status" value="1"/>
</dbReference>
<sequence>MGPPPKDGPDSANRAHSFSAIVARAASNQSTSSKSTAQPRNWTVFRKPATKRPQAPDALSKLSRVSPLFHEVALQFVWSRATIENLVTCVSDTKNLSRYASFVATMNISSPQELWPKGSMPRATFIRLKELNVCGNALRGSSLQAVTPMFNPSLEQLHLWARTHDQQQELGDHLGRDLLSHISTTCHSLTSLSLESYLRISSADLYTFFRSMGQLKALRLGMEMNSVLSDAIMVEIFSLPHLEDLSSDLQLDQAFVTALRNDKDAKEILPCIKTLEINFSDGGGLAPAVARCQNVSLHPSTFEMIGLMTKLVALQVQLQPGMQITYNELAALSGLPSLKSLHISRIYRHGDPRTDDIQVSGQELAASLLGFSSLESLWLSLMPAHINATYDEAQIIRHRLAQVYPGYQSRITLDVDEAASFGWPSFEDPEPVSAEPSPSNLIWRESSKNFSPDPIEWAPRNLNLYTDNNGELISLQTVVTDGTYNHLTDCGT</sequence>
<dbReference type="EMBL" id="JAHFYH010000088">
    <property type="protein sequence ID" value="KAH0214051.1"/>
    <property type="molecule type" value="Genomic_DNA"/>
</dbReference>